<sequence length="299" mass="31793">MDLREELSGITCPVVTPFEADSSEIDETAFTDLLEFLLENDVDGVFPCGTTGEFASLTPEERRRVHELAVETVDGEVPVLAGAAATSVDEAVEYAEHAAEIGADAAVVTEPYFHGPNAPAGNQRFFEAVSDRSPLPILLYNIPPCTGGSIALETIAALADHENVLGLKDSSGDLEYFLSALRRTPEDFLLLQGYDALLVPALRMGADGGLNAGSNVAPAQYVDLYETVDGDRGRERQDAIEPLFDACATHGFAPATKTALEYRGVIPSDAVRPPLVSVPDDGQAAIETGVDELLESGRE</sequence>
<evidence type="ECO:0000313" key="6">
    <source>
        <dbReference type="Proteomes" id="UP000011602"/>
    </source>
</evidence>
<keyword evidence="2" id="KW-0704">Schiff base</keyword>
<dbReference type="OrthoDB" id="350860at2157"/>
<gene>
    <name evidence="5" type="ORF">C493_15288</name>
</gene>
<dbReference type="InterPro" id="IPR002220">
    <property type="entry name" value="DapA-like"/>
</dbReference>
<organism evidence="5 6">
    <name type="scientific">Natronolimnohabitans innermongolicus JCM 12255</name>
    <dbReference type="NCBI Taxonomy" id="1227499"/>
    <lineage>
        <taxon>Archaea</taxon>
        <taxon>Methanobacteriati</taxon>
        <taxon>Methanobacteriota</taxon>
        <taxon>Stenosarchaea group</taxon>
        <taxon>Halobacteria</taxon>
        <taxon>Halobacteriales</taxon>
        <taxon>Natrialbaceae</taxon>
        <taxon>Natronolimnohabitans</taxon>
    </lineage>
</organism>
<dbReference type="PROSITE" id="PS00666">
    <property type="entry name" value="DHDPS_2"/>
    <property type="match status" value="1"/>
</dbReference>
<keyword evidence="6" id="KW-1185">Reference proteome</keyword>
<dbReference type="SUPFAM" id="SSF51569">
    <property type="entry name" value="Aldolase"/>
    <property type="match status" value="1"/>
</dbReference>
<dbReference type="InterPro" id="IPR013785">
    <property type="entry name" value="Aldolase_TIM"/>
</dbReference>
<dbReference type="RefSeq" id="WP_007260323.1">
    <property type="nucleotide sequence ID" value="NZ_AOHZ01000071.1"/>
</dbReference>
<protein>
    <submittedName>
        <fullName evidence="5">Dihydrodipicolinate synthase</fullName>
    </submittedName>
</protein>
<dbReference type="CDD" id="cd00408">
    <property type="entry name" value="DHDPS-like"/>
    <property type="match status" value="1"/>
</dbReference>
<evidence type="ECO:0000256" key="2">
    <source>
        <dbReference type="ARBA" id="ARBA00023270"/>
    </source>
</evidence>
<dbReference type="Proteomes" id="UP000011602">
    <property type="component" value="Unassembled WGS sequence"/>
</dbReference>
<dbReference type="GO" id="GO:0044281">
    <property type="term" value="P:small molecule metabolic process"/>
    <property type="evidence" value="ECO:0007669"/>
    <property type="project" value="UniProtKB-ARBA"/>
</dbReference>
<dbReference type="PROSITE" id="PS00665">
    <property type="entry name" value="DHDPS_1"/>
    <property type="match status" value="1"/>
</dbReference>
<dbReference type="GO" id="GO:0008840">
    <property type="term" value="F:4-hydroxy-tetrahydrodipicolinate synthase activity"/>
    <property type="evidence" value="ECO:0007669"/>
    <property type="project" value="TreeGrafter"/>
</dbReference>
<name>L9WX92_9EURY</name>
<dbReference type="InterPro" id="IPR020624">
    <property type="entry name" value="Schiff_base-form_aldolases_CS"/>
</dbReference>
<evidence type="ECO:0000256" key="1">
    <source>
        <dbReference type="ARBA" id="ARBA00023239"/>
    </source>
</evidence>
<feature type="binding site" evidence="4">
    <location>
        <position position="51"/>
    </location>
    <ligand>
        <name>pyruvate</name>
        <dbReference type="ChEBI" id="CHEBI:15361"/>
    </ligand>
</feature>
<accession>L9WX92</accession>
<feature type="active site" description="Proton donor/acceptor" evidence="3">
    <location>
        <position position="140"/>
    </location>
</feature>
<dbReference type="PANTHER" id="PTHR12128:SF66">
    <property type="entry name" value="4-HYDROXY-2-OXOGLUTARATE ALDOLASE, MITOCHONDRIAL"/>
    <property type="match status" value="1"/>
</dbReference>
<dbReference type="eggNOG" id="arCOG04172">
    <property type="taxonomic scope" value="Archaea"/>
</dbReference>
<dbReference type="EMBL" id="AOHZ01000071">
    <property type="protein sequence ID" value="ELY52973.1"/>
    <property type="molecule type" value="Genomic_DNA"/>
</dbReference>
<dbReference type="PANTHER" id="PTHR12128">
    <property type="entry name" value="DIHYDRODIPICOLINATE SYNTHASE"/>
    <property type="match status" value="1"/>
</dbReference>
<keyword evidence="1" id="KW-0456">Lyase</keyword>
<comment type="caution">
    <text evidence="5">The sequence shown here is derived from an EMBL/GenBank/DDBJ whole genome shotgun (WGS) entry which is preliminary data.</text>
</comment>
<dbReference type="GO" id="GO:0008675">
    <property type="term" value="F:2-dehydro-3-deoxy-phosphogluconate aldolase activity"/>
    <property type="evidence" value="ECO:0007669"/>
    <property type="project" value="UniProtKB-ARBA"/>
</dbReference>
<dbReference type="InterPro" id="IPR020625">
    <property type="entry name" value="Schiff_base-form_aldolases_AS"/>
</dbReference>
<evidence type="ECO:0000256" key="3">
    <source>
        <dbReference type="PIRSR" id="PIRSR001365-1"/>
    </source>
</evidence>
<reference evidence="5 6" key="1">
    <citation type="journal article" date="2014" name="PLoS Genet.">
        <title>Phylogenetically driven sequencing of extremely halophilic archaea reveals strategies for static and dynamic osmo-response.</title>
        <authorList>
            <person name="Becker E.A."/>
            <person name="Seitzer P.M."/>
            <person name="Tritt A."/>
            <person name="Larsen D."/>
            <person name="Krusor M."/>
            <person name="Yao A.I."/>
            <person name="Wu D."/>
            <person name="Madern D."/>
            <person name="Eisen J.A."/>
            <person name="Darling A.E."/>
            <person name="Facciotti M.T."/>
        </authorList>
    </citation>
    <scope>NUCLEOTIDE SEQUENCE [LARGE SCALE GENOMIC DNA]</scope>
    <source>
        <strain evidence="5 6">JCM 12255</strain>
    </source>
</reference>
<dbReference type="SMART" id="SM01130">
    <property type="entry name" value="DHDPS"/>
    <property type="match status" value="1"/>
</dbReference>
<dbReference type="AlphaFoldDB" id="L9WX92"/>
<feature type="active site" description="Schiff-base intermediate with substrate" evidence="3">
    <location>
        <position position="168"/>
    </location>
</feature>
<evidence type="ECO:0000313" key="5">
    <source>
        <dbReference type="EMBL" id="ELY52973.1"/>
    </source>
</evidence>
<dbReference type="PIRSF" id="PIRSF001365">
    <property type="entry name" value="DHDPS"/>
    <property type="match status" value="1"/>
</dbReference>
<proteinExistence type="predicted"/>
<dbReference type="Pfam" id="PF00701">
    <property type="entry name" value="DHDPS"/>
    <property type="match status" value="1"/>
</dbReference>
<evidence type="ECO:0000256" key="4">
    <source>
        <dbReference type="PIRSR" id="PIRSR001365-2"/>
    </source>
</evidence>
<dbReference type="STRING" id="1227499.C493_15288"/>
<dbReference type="PRINTS" id="PR00146">
    <property type="entry name" value="DHPICSNTHASE"/>
</dbReference>
<dbReference type="PATRIC" id="fig|1227499.3.peg.3135"/>
<dbReference type="Gene3D" id="3.20.20.70">
    <property type="entry name" value="Aldolase class I"/>
    <property type="match status" value="1"/>
</dbReference>